<dbReference type="GO" id="GO:0009044">
    <property type="term" value="F:xylan 1,4-beta-xylosidase activity"/>
    <property type="evidence" value="ECO:0007669"/>
    <property type="project" value="InterPro"/>
</dbReference>
<evidence type="ECO:0000256" key="4">
    <source>
        <dbReference type="SAM" id="SignalP"/>
    </source>
</evidence>
<dbReference type="Gene3D" id="2.60.40.10">
    <property type="entry name" value="Immunoglobulins"/>
    <property type="match status" value="1"/>
</dbReference>
<dbReference type="EMBL" id="AP025314">
    <property type="protein sequence ID" value="BDD08297.1"/>
    <property type="molecule type" value="Genomic_DNA"/>
</dbReference>
<dbReference type="PRINTS" id="PR00133">
    <property type="entry name" value="GLHYDRLASE3"/>
</dbReference>
<organism evidence="6 7">
    <name type="scientific">Fulvitalea axinellae</name>
    <dbReference type="NCBI Taxonomy" id="1182444"/>
    <lineage>
        <taxon>Bacteria</taxon>
        <taxon>Pseudomonadati</taxon>
        <taxon>Bacteroidota</taxon>
        <taxon>Cytophagia</taxon>
        <taxon>Cytophagales</taxon>
        <taxon>Persicobacteraceae</taxon>
        <taxon>Fulvitalea</taxon>
    </lineage>
</organism>
<evidence type="ECO:0000259" key="5">
    <source>
        <dbReference type="SMART" id="SM01217"/>
    </source>
</evidence>
<keyword evidence="2 4" id="KW-0732">Signal</keyword>
<accession>A0AAU9CN24</accession>
<dbReference type="GO" id="GO:0045493">
    <property type="term" value="P:xylan catabolic process"/>
    <property type="evidence" value="ECO:0007669"/>
    <property type="project" value="InterPro"/>
</dbReference>
<dbReference type="SMART" id="SM01217">
    <property type="entry name" value="Fn3_like"/>
    <property type="match status" value="1"/>
</dbReference>
<evidence type="ECO:0000313" key="7">
    <source>
        <dbReference type="Proteomes" id="UP001348817"/>
    </source>
</evidence>
<reference evidence="6 7" key="1">
    <citation type="submission" date="2021-12" db="EMBL/GenBank/DDBJ databases">
        <title>Genome sequencing of bacteria with rrn-lacking chromosome and rrn-plasmid.</title>
        <authorList>
            <person name="Anda M."/>
            <person name="Iwasaki W."/>
        </authorList>
    </citation>
    <scope>NUCLEOTIDE SEQUENCE [LARGE SCALE GENOMIC DNA]</scope>
    <source>
        <strain evidence="6 7">DSM 100852</strain>
    </source>
</reference>
<dbReference type="InterPro" id="IPR013783">
    <property type="entry name" value="Ig-like_fold"/>
</dbReference>
<dbReference type="Proteomes" id="UP001348817">
    <property type="component" value="Chromosome"/>
</dbReference>
<dbReference type="GO" id="GO:0008422">
    <property type="term" value="F:beta-glucosidase activity"/>
    <property type="evidence" value="ECO:0007669"/>
    <property type="project" value="UniProtKB-ARBA"/>
</dbReference>
<dbReference type="InterPro" id="IPR044993">
    <property type="entry name" value="BXL"/>
</dbReference>
<dbReference type="InterPro" id="IPR036962">
    <property type="entry name" value="Glyco_hydro_3_N_sf"/>
</dbReference>
<proteinExistence type="inferred from homology"/>
<feature type="chain" id="PRO_5043392478" evidence="4">
    <location>
        <begin position="22"/>
        <end position="738"/>
    </location>
</feature>
<evidence type="ECO:0000256" key="2">
    <source>
        <dbReference type="ARBA" id="ARBA00022729"/>
    </source>
</evidence>
<feature type="signal peptide" evidence="4">
    <location>
        <begin position="1"/>
        <end position="21"/>
    </location>
</feature>
<dbReference type="InterPro" id="IPR002772">
    <property type="entry name" value="Glyco_hydro_3_C"/>
</dbReference>
<keyword evidence="3 6" id="KW-0378">Hydrolase</keyword>
<protein>
    <submittedName>
        <fullName evidence="6">Glycosyl hydrolase</fullName>
    </submittedName>
</protein>
<dbReference type="SUPFAM" id="SSF51445">
    <property type="entry name" value="(Trans)glycosidases"/>
    <property type="match status" value="1"/>
</dbReference>
<dbReference type="InterPro" id="IPR036881">
    <property type="entry name" value="Glyco_hydro_3_C_sf"/>
</dbReference>
<dbReference type="InterPro" id="IPR017853">
    <property type="entry name" value="GH"/>
</dbReference>
<dbReference type="InterPro" id="IPR001764">
    <property type="entry name" value="Glyco_hydro_3_N"/>
</dbReference>
<dbReference type="PANTHER" id="PTHR42721">
    <property type="entry name" value="SUGAR HYDROLASE-RELATED"/>
    <property type="match status" value="1"/>
</dbReference>
<dbReference type="AlphaFoldDB" id="A0AAU9CN24"/>
<dbReference type="RefSeq" id="WP_338393566.1">
    <property type="nucleotide sequence ID" value="NZ_AP025314.1"/>
</dbReference>
<gene>
    <name evidence="6" type="ORF">FUAX_07290</name>
</gene>
<name>A0AAU9CN24_9BACT</name>
<dbReference type="GO" id="GO:0031222">
    <property type="term" value="P:arabinan catabolic process"/>
    <property type="evidence" value="ECO:0007669"/>
    <property type="project" value="TreeGrafter"/>
</dbReference>
<dbReference type="Pfam" id="PF00933">
    <property type="entry name" value="Glyco_hydro_3"/>
    <property type="match status" value="1"/>
</dbReference>
<dbReference type="Pfam" id="PF01915">
    <property type="entry name" value="Glyco_hydro_3_C"/>
    <property type="match status" value="1"/>
</dbReference>
<dbReference type="Gene3D" id="3.40.50.1700">
    <property type="entry name" value="Glycoside hydrolase family 3 C-terminal domain"/>
    <property type="match status" value="1"/>
</dbReference>
<keyword evidence="7" id="KW-1185">Reference proteome</keyword>
<dbReference type="Pfam" id="PF14310">
    <property type="entry name" value="Fn3-like"/>
    <property type="match status" value="1"/>
</dbReference>
<dbReference type="SUPFAM" id="SSF52279">
    <property type="entry name" value="Beta-D-glucan exohydrolase, C-terminal domain"/>
    <property type="match status" value="1"/>
</dbReference>
<dbReference type="GO" id="GO:0046556">
    <property type="term" value="F:alpha-L-arabinofuranosidase activity"/>
    <property type="evidence" value="ECO:0007669"/>
    <property type="project" value="TreeGrafter"/>
</dbReference>
<dbReference type="FunFam" id="2.60.40.10:FF:000495">
    <property type="entry name" value="Periplasmic beta-glucosidase"/>
    <property type="match status" value="1"/>
</dbReference>
<dbReference type="Gene3D" id="3.20.20.300">
    <property type="entry name" value="Glycoside hydrolase, family 3, N-terminal domain"/>
    <property type="match status" value="1"/>
</dbReference>
<evidence type="ECO:0000256" key="1">
    <source>
        <dbReference type="ARBA" id="ARBA00005336"/>
    </source>
</evidence>
<sequence>MIFLKSYIKGALALCALTASATLTWAQKPADISWIDFNLNDKKEVYENPESSPRQRAVDLVERMTFAEKVSQLIDKAAPISRLGVPEYNWWNECLHGVARNGKATSFPQAIGLAATWNTDLILEVAEVISTEARAKHHKNLSEGKTGRYQGLTMWTPNINIFRDPRWGRGQETYGEDPYLTSRMGVAFVKGLQGEGRDYLKVVATPKHFAVHSGPEPDRHHFDAYCNPKDLWETYLPAFEATVKEGKAFSVMSAYNRYLGESATASPFLLQEILRDKWGFEGYVVSDCGAVDDIHRRHKLVPTAEEASAMALKSGCDLNCGSLYANLVKAKERGLVNERDVDTALVRLFEARFRLGMFDPQDRFVAEYPYQLVESEEHRKLARKTAQESIVLLKNKGNTLPLKKNLPKIAVLGPNADDDIYQLGNYNGMPEHRVTVLDGIRNHVGPKTEVFYSVATGLSSTETEGALDEKQLNEIRTADAIVFVGGISPRLEGEEMKVNVEGFNMGDRTNMKMPEAQLQTLKKLKATGKPVILVLTSGSAMSINWCEENLDGIMQAWYPGQEGGNAVADVLFGDYNPSGKLPVTFYKSVKDLPPFEDYHMDGRTYRYFHKEPLYPFGYGKSYTQFGYAKPKAKSKIKAGDQLEVSVQIKNTGQRDGQEVVQLYVKDLEASVAVPLKSLRKFRKAHLKKGESRTVNFTLAPKDFELIDRDGEPRLEKGKFEIIVGTDSASENKTEVEIK</sequence>
<dbReference type="PANTHER" id="PTHR42721:SF3">
    <property type="entry name" value="BETA-D-XYLOSIDASE 5-RELATED"/>
    <property type="match status" value="1"/>
</dbReference>
<feature type="domain" description="Fibronectin type III-like" evidence="5">
    <location>
        <begin position="658"/>
        <end position="727"/>
    </location>
</feature>
<evidence type="ECO:0000256" key="3">
    <source>
        <dbReference type="ARBA" id="ARBA00022801"/>
    </source>
</evidence>
<evidence type="ECO:0000313" key="6">
    <source>
        <dbReference type="EMBL" id="BDD08297.1"/>
    </source>
</evidence>
<dbReference type="KEGG" id="fax:FUAX_07290"/>
<dbReference type="InterPro" id="IPR026891">
    <property type="entry name" value="Fn3-like"/>
</dbReference>
<comment type="similarity">
    <text evidence="1">Belongs to the glycosyl hydrolase 3 family.</text>
</comment>